<feature type="non-terminal residue" evidence="1">
    <location>
        <position position="1"/>
    </location>
</feature>
<dbReference type="AlphaFoldDB" id="A0AA88JH53"/>
<proteinExistence type="predicted"/>
<reference evidence="1" key="1">
    <citation type="submission" date="2023-07" db="EMBL/GenBank/DDBJ databases">
        <title>draft genome sequence of fig (Ficus carica).</title>
        <authorList>
            <person name="Takahashi T."/>
            <person name="Nishimura K."/>
        </authorList>
    </citation>
    <scope>NUCLEOTIDE SEQUENCE</scope>
</reference>
<dbReference type="EMBL" id="BTGU01019278">
    <property type="protein sequence ID" value="GMN72126.1"/>
    <property type="molecule type" value="Genomic_DNA"/>
</dbReference>
<evidence type="ECO:0000313" key="1">
    <source>
        <dbReference type="EMBL" id="GMN72126.1"/>
    </source>
</evidence>
<name>A0AA88JH53_FICCA</name>
<sequence length="50" mass="5515">SAKAVREHWDGDVNTTVRQLREDDSDLALQQLFAETDVYYPGDGTSVTGS</sequence>
<evidence type="ECO:0000313" key="2">
    <source>
        <dbReference type="Proteomes" id="UP001187192"/>
    </source>
</evidence>
<comment type="caution">
    <text evidence="1">The sequence shown here is derived from an EMBL/GenBank/DDBJ whole genome shotgun (WGS) entry which is preliminary data.</text>
</comment>
<accession>A0AA88JH53</accession>
<dbReference type="Proteomes" id="UP001187192">
    <property type="component" value="Unassembled WGS sequence"/>
</dbReference>
<keyword evidence="2" id="KW-1185">Reference proteome</keyword>
<protein>
    <submittedName>
        <fullName evidence="1">Uncharacterized protein</fullName>
    </submittedName>
</protein>
<organism evidence="1 2">
    <name type="scientific">Ficus carica</name>
    <name type="common">Common fig</name>
    <dbReference type="NCBI Taxonomy" id="3494"/>
    <lineage>
        <taxon>Eukaryota</taxon>
        <taxon>Viridiplantae</taxon>
        <taxon>Streptophyta</taxon>
        <taxon>Embryophyta</taxon>
        <taxon>Tracheophyta</taxon>
        <taxon>Spermatophyta</taxon>
        <taxon>Magnoliopsida</taxon>
        <taxon>eudicotyledons</taxon>
        <taxon>Gunneridae</taxon>
        <taxon>Pentapetalae</taxon>
        <taxon>rosids</taxon>
        <taxon>fabids</taxon>
        <taxon>Rosales</taxon>
        <taxon>Moraceae</taxon>
        <taxon>Ficeae</taxon>
        <taxon>Ficus</taxon>
    </lineage>
</organism>
<gene>
    <name evidence="1" type="ORF">TIFTF001_055994</name>
</gene>